<dbReference type="AlphaFoldDB" id="A0A4R1BZM0"/>
<proteinExistence type="predicted"/>
<dbReference type="OrthoDB" id="3785441at2"/>
<reference evidence="1 2" key="1">
    <citation type="submission" date="2019-03" db="EMBL/GenBank/DDBJ databases">
        <authorList>
            <person name="Kim M.K.M."/>
        </authorList>
    </citation>
    <scope>NUCLEOTIDE SEQUENCE [LARGE SCALE GENOMIC DNA]</scope>
    <source>
        <strain evidence="1 2">18JY15-6</strain>
    </source>
</reference>
<protein>
    <submittedName>
        <fullName evidence="1">Uncharacterized protein</fullName>
    </submittedName>
</protein>
<dbReference type="InterPro" id="IPR046036">
    <property type="entry name" value="DUF5994"/>
</dbReference>
<keyword evidence="2" id="KW-1185">Reference proteome</keyword>
<dbReference type="Pfam" id="PF19457">
    <property type="entry name" value="DUF5994"/>
    <property type="match status" value="1"/>
</dbReference>
<organism evidence="1 2">
    <name type="scientific">Nocardioides jejuensis</name>
    <dbReference type="NCBI Taxonomy" id="2502782"/>
    <lineage>
        <taxon>Bacteria</taxon>
        <taxon>Bacillati</taxon>
        <taxon>Actinomycetota</taxon>
        <taxon>Actinomycetes</taxon>
        <taxon>Propionibacteriales</taxon>
        <taxon>Nocardioidaceae</taxon>
        <taxon>Nocardioides</taxon>
    </lineage>
</organism>
<dbReference type="EMBL" id="SJZJ01000020">
    <property type="protein sequence ID" value="TCJ22896.1"/>
    <property type="molecule type" value="Genomic_DNA"/>
</dbReference>
<dbReference type="RefSeq" id="WP_131584483.1">
    <property type="nucleotide sequence ID" value="NZ_SJZJ01000020.1"/>
</dbReference>
<evidence type="ECO:0000313" key="1">
    <source>
        <dbReference type="EMBL" id="TCJ22896.1"/>
    </source>
</evidence>
<name>A0A4R1BZM0_9ACTN</name>
<dbReference type="Proteomes" id="UP000295453">
    <property type="component" value="Unassembled WGS sequence"/>
</dbReference>
<comment type="caution">
    <text evidence="1">The sequence shown here is derived from an EMBL/GenBank/DDBJ whole genome shotgun (WGS) entry which is preliminary data.</text>
</comment>
<gene>
    <name evidence="1" type="ORF">EPD65_12115</name>
</gene>
<evidence type="ECO:0000313" key="2">
    <source>
        <dbReference type="Proteomes" id="UP000295453"/>
    </source>
</evidence>
<sequence>MDDRVALRISLAERPGLGGLDGGWWPQSRDLEVELRDLIDHFPGAAGRIVGVICSQPDWEDSDDPASHIATRDRRVEVSRFPGGADTHLLIIRTAGHGRLHMLVVPPTATLTLGKRALRLAAHSSSRLSPALVMRTLGPAALRPVAVAAALTS</sequence>
<accession>A0A4R1BZM0</accession>